<feature type="binding site" evidence="4">
    <location>
        <position position="264"/>
    </location>
    <ligand>
        <name>Mg(2+)</name>
        <dbReference type="ChEBI" id="CHEBI:18420"/>
    </ligand>
</feature>
<evidence type="ECO:0000256" key="3">
    <source>
        <dbReference type="PIRSR" id="PIRSR634611-1"/>
    </source>
</evidence>
<organism evidence="6 7">
    <name type="scientific">Enterovirga rhinocerotis</name>
    <dbReference type="NCBI Taxonomy" id="1339210"/>
    <lineage>
        <taxon>Bacteria</taxon>
        <taxon>Pseudomonadati</taxon>
        <taxon>Pseudomonadota</taxon>
        <taxon>Alphaproteobacteria</taxon>
        <taxon>Hyphomicrobiales</taxon>
        <taxon>Methylobacteriaceae</taxon>
        <taxon>Enterovirga</taxon>
    </lineage>
</organism>
<protein>
    <submittedName>
        <fullName evidence="6">L-alanine-DL-glutamate epimerase-like enolase superfamily enzyme</fullName>
    </submittedName>
</protein>
<dbReference type="OrthoDB" id="9802699at2"/>
<dbReference type="SFLD" id="SFLDF00118">
    <property type="entry name" value="D-tartrate_dehydratase"/>
    <property type="match status" value="1"/>
</dbReference>
<evidence type="ECO:0000256" key="2">
    <source>
        <dbReference type="ARBA" id="ARBA00022842"/>
    </source>
</evidence>
<dbReference type="GO" id="GO:0047808">
    <property type="term" value="F:D(-)-tartrate dehydratase activity"/>
    <property type="evidence" value="ECO:0007669"/>
    <property type="project" value="InterPro"/>
</dbReference>
<gene>
    <name evidence="6" type="ORF">EV668_4525</name>
</gene>
<dbReference type="Pfam" id="PF13378">
    <property type="entry name" value="MR_MLE_C"/>
    <property type="match status" value="1"/>
</dbReference>
<proteinExistence type="predicted"/>
<dbReference type="SUPFAM" id="SSF54826">
    <property type="entry name" value="Enolase N-terminal domain-like"/>
    <property type="match status" value="1"/>
</dbReference>
<dbReference type="SFLD" id="SFLDS00001">
    <property type="entry name" value="Enolase"/>
    <property type="match status" value="1"/>
</dbReference>
<dbReference type="PANTHER" id="PTHR13794:SF58">
    <property type="entry name" value="MITOCHONDRIAL ENOLASE SUPERFAMILY MEMBER 1"/>
    <property type="match status" value="1"/>
</dbReference>
<comment type="caution">
    <text evidence="6">The sequence shown here is derived from an EMBL/GenBank/DDBJ whole genome shotgun (WGS) entry which is preliminary data.</text>
</comment>
<feature type="binding site" evidence="4">
    <location>
        <position position="212"/>
    </location>
    <ligand>
        <name>Mg(2+)</name>
        <dbReference type="ChEBI" id="CHEBI:18420"/>
    </ligand>
</feature>
<evidence type="ECO:0000313" key="6">
    <source>
        <dbReference type="EMBL" id="TDR85404.1"/>
    </source>
</evidence>
<feature type="active site" description="Proton donor/acceptor" evidence="3">
    <location>
        <position position="321"/>
    </location>
</feature>
<dbReference type="RefSeq" id="WP_133774382.1">
    <property type="nucleotide sequence ID" value="NZ_SNZR01000017.1"/>
</dbReference>
<feature type="domain" description="Mandelate racemase/muconate lactonizing enzyme C-terminal" evidence="5">
    <location>
        <begin position="162"/>
        <end position="259"/>
    </location>
</feature>
<dbReference type="InterPro" id="IPR013342">
    <property type="entry name" value="Mandelate_racemase_C"/>
</dbReference>
<dbReference type="PANTHER" id="PTHR13794">
    <property type="entry name" value="ENOLASE SUPERFAMILY, MANDELATE RACEMASE"/>
    <property type="match status" value="1"/>
</dbReference>
<dbReference type="InterPro" id="IPR036849">
    <property type="entry name" value="Enolase-like_C_sf"/>
</dbReference>
<dbReference type="EMBL" id="SNZR01000017">
    <property type="protein sequence ID" value="TDR85404.1"/>
    <property type="molecule type" value="Genomic_DNA"/>
</dbReference>
<dbReference type="GO" id="GO:0016052">
    <property type="term" value="P:carbohydrate catabolic process"/>
    <property type="evidence" value="ECO:0007669"/>
    <property type="project" value="TreeGrafter"/>
</dbReference>
<evidence type="ECO:0000259" key="5">
    <source>
        <dbReference type="SMART" id="SM00922"/>
    </source>
</evidence>
<dbReference type="Gene3D" id="3.20.20.120">
    <property type="entry name" value="Enolase-like C-terminal domain"/>
    <property type="match status" value="1"/>
</dbReference>
<keyword evidence="7" id="KW-1185">Reference proteome</keyword>
<keyword evidence="2 4" id="KW-0460">Magnesium</keyword>
<evidence type="ECO:0000256" key="1">
    <source>
        <dbReference type="ARBA" id="ARBA00022723"/>
    </source>
</evidence>
<dbReference type="Gene3D" id="3.30.390.10">
    <property type="entry name" value="Enolase-like, N-terminal domain"/>
    <property type="match status" value="1"/>
</dbReference>
<sequence length="391" mass="41667">MRIVAIREASIRLQGDVANAVVSFAEHDVSLVALVTDVIRNGRPVTGFAFDSIGRFAQGGILRDRILPRLRAAKDVDLLDESGGAFDAAKVLAAGMRNEKPGGHGDRAAAMGAIELAVWDLNAKLADEPACETIARTFGRPSPDRRTSAYAAGGYYYPEDGPGRLRDEFAAYRDQGFTAFKMKIGGAPLADDLARIEAALSVAGAGANLAVDANGRFDLETALACGDAIAPYGLRWYEEIGDPLDYDLNRRIAEAYPGAIATGENLFSAIDVKNLLLFGGMRSGRDLFQMDPGLAYGLTEYGRMLAAMEAHGFERRQAVPHGGHLINLHAVIGLGLGGCECYPGVFQPFGGYPPACMLGDGMVRATDAPGFGLEEKDNLRPELARLAPEAF</sequence>
<dbReference type="SFLD" id="SFLDG00179">
    <property type="entry name" value="mandelate_racemase"/>
    <property type="match status" value="1"/>
</dbReference>
<dbReference type="AlphaFoldDB" id="A0A4R7BJ93"/>
<evidence type="ECO:0000256" key="4">
    <source>
        <dbReference type="PIRSR" id="PIRSR634611-3"/>
    </source>
</evidence>
<keyword evidence="1 4" id="KW-0479">Metal-binding</keyword>
<name>A0A4R7BJ93_9HYPH</name>
<feature type="active site" description="acceptor" evidence="3">
    <location>
        <position position="183"/>
    </location>
</feature>
<dbReference type="InterPro" id="IPR034611">
    <property type="entry name" value="D-tartrate_dehydratase"/>
</dbReference>
<dbReference type="GO" id="GO:0000287">
    <property type="term" value="F:magnesium ion binding"/>
    <property type="evidence" value="ECO:0007669"/>
    <property type="project" value="TreeGrafter"/>
</dbReference>
<dbReference type="InterPro" id="IPR046945">
    <property type="entry name" value="RHMD-like"/>
</dbReference>
<reference evidence="6 7" key="1">
    <citation type="submission" date="2019-03" db="EMBL/GenBank/DDBJ databases">
        <title>Genomic Encyclopedia of Type Strains, Phase IV (KMG-IV): sequencing the most valuable type-strain genomes for metagenomic binning, comparative biology and taxonomic classification.</title>
        <authorList>
            <person name="Goeker M."/>
        </authorList>
    </citation>
    <scope>NUCLEOTIDE SEQUENCE [LARGE SCALE GENOMIC DNA]</scope>
    <source>
        <strain evidence="6 7">DSM 25903</strain>
    </source>
</reference>
<dbReference type="InterPro" id="IPR029065">
    <property type="entry name" value="Enolase_C-like"/>
</dbReference>
<dbReference type="SUPFAM" id="SSF51604">
    <property type="entry name" value="Enolase C-terminal domain-like"/>
    <property type="match status" value="1"/>
</dbReference>
<dbReference type="Proteomes" id="UP000295122">
    <property type="component" value="Unassembled WGS sequence"/>
</dbReference>
<accession>A0A4R7BJ93</accession>
<feature type="binding site" evidence="4">
    <location>
        <position position="238"/>
    </location>
    <ligand>
        <name>Mg(2+)</name>
        <dbReference type="ChEBI" id="CHEBI:18420"/>
    </ligand>
</feature>
<comment type="cofactor">
    <cofactor evidence="4">
        <name>Mg(2+)</name>
        <dbReference type="ChEBI" id="CHEBI:18420"/>
    </cofactor>
    <text evidence="4">Binds 1 Mg(2+) ion per subunit.</text>
</comment>
<dbReference type="InterPro" id="IPR029017">
    <property type="entry name" value="Enolase-like_N"/>
</dbReference>
<dbReference type="SMART" id="SM00922">
    <property type="entry name" value="MR_MLE"/>
    <property type="match status" value="1"/>
</dbReference>
<evidence type="ECO:0000313" key="7">
    <source>
        <dbReference type="Proteomes" id="UP000295122"/>
    </source>
</evidence>